<comment type="subcellular location">
    <subcellularLocation>
        <location evidence="1">Membrane</location>
        <topology evidence="1">Peripheral membrane protein</topology>
    </subcellularLocation>
</comment>
<feature type="transmembrane region" description="Helical" evidence="7">
    <location>
        <begin position="112"/>
        <end position="135"/>
    </location>
</feature>
<dbReference type="GO" id="GO:0008270">
    <property type="term" value="F:zinc ion binding"/>
    <property type="evidence" value="ECO:0007669"/>
    <property type="project" value="TreeGrafter"/>
</dbReference>
<evidence type="ECO:0000256" key="2">
    <source>
        <dbReference type="ARBA" id="ARBA00005975"/>
    </source>
</evidence>
<feature type="compositionally biased region" description="Low complexity" evidence="6">
    <location>
        <begin position="1"/>
        <end position="46"/>
    </location>
</feature>
<keyword evidence="7" id="KW-0812">Transmembrane</keyword>
<evidence type="ECO:0000313" key="9">
    <source>
        <dbReference type="EMBL" id="KAK3948713.1"/>
    </source>
</evidence>
<reference evidence="9" key="2">
    <citation type="submission" date="2023-06" db="EMBL/GenBank/DDBJ databases">
        <authorList>
            <consortium name="Lawrence Berkeley National Laboratory"/>
            <person name="Mondo S.J."/>
            <person name="Hensen N."/>
            <person name="Bonometti L."/>
            <person name="Westerberg I."/>
            <person name="Brannstrom I.O."/>
            <person name="Guillou S."/>
            <person name="Cros-Aarteil S."/>
            <person name="Calhoun S."/>
            <person name="Haridas S."/>
            <person name="Kuo A."/>
            <person name="Pangilinan J."/>
            <person name="Riley R."/>
            <person name="Labutti K."/>
            <person name="Andreopoulos B."/>
            <person name="Lipzen A."/>
            <person name="Chen C."/>
            <person name="Yanf M."/>
            <person name="Daum C."/>
            <person name="Ng V."/>
            <person name="Clum A."/>
            <person name="Steindorff A."/>
            <person name="Ohm R."/>
            <person name="Martin F."/>
            <person name="Silar P."/>
            <person name="Natvig D."/>
            <person name="Lalanne C."/>
            <person name="Gautier V."/>
            <person name="Ament-Velasquez S.L."/>
            <person name="Kruys A."/>
            <person name="Hutchinson M.I."/>
            <person name="Powell A.J."/>
            <person name="Barry K."/>
            <person name="Miller A.N."/>
            <person name="Grigoriev I.V."/>
            <person name="Debuchy R."/>
            <person name="Gladieux P."/>
            <person name="Thoren M.H."/>
            <person name="Johannesson H."/>
        </authorList>
    </citation>
    <scope>NUCLEOTIDE SEQUENCE</scope>
    <source>
        <strain evidence="9">CBS 626.80</strain>
    </source>
</reference>
<evidence type="ECO:0000256" key="3">
    <source>
        <dbReference type="ARBA" id="ARBA00022723"/>
    </source>
</evidence>
<reference evidence="9" key="1">
    <citation type="journal article" date="2023" name="Mol. Phylogenet. Evol.">
        <title>Genome-scale phylogeny and comparative genomics of the fungal order Sordariales.</title>
        <authorList>
            <person name="Hensen N."/>
            <person name="Bonometti L."/>
            <person name="Westerberg I."/>
            <person name="Brannstrom I.O."/>
            <person name="Guillou S."/>
            <person name="Cros-Aarteil S."/>
            <person name="Calhoun S."/>
            <person name="Haridas S."/>
            <person name="Kuo A."/>
            <person name="Mondo S."/>
            <person name="Pangilinan J."/>
            <person name="Riley R."/>
            <person name="LaButti K."/>
            <person name="Andreopoulos B."/>
            <person name="Lipzen A."/>
            <person name="Chen C."/>
            <person name="Yan M."/>
            <person name="Daum C."/>
            <person name="Ng V."/>
            <person name="Clum A."/>
            <person name="Steindorff A."/>
            <person name="Ohm R.A."/>
            <person name="Martin F."/>
            <person name="Silar P."/>
            <person name="Natvig D.O."/>
            <person name="Lalanne C."/>
            <person name="Gautier V."/>
            <person name="Ament-Velasquez S.L."/>
            <person name="Kruys A."/>
            <person name="Hutchinson M.I."/>
            <person name="Powell A.J."/>
            <person name="Barry K."/>
            <person name="Miller A.N."/>
            <person name="Grigoriev I.V."/>
            <person name="Debuchy R."/>
            <person name="Gladieux P."/>
            <person name="Hiltunen Thoren M."/>
            <person name="Johannesson H."/>
        </authorList>
    </citation>
    <scope>NUCLEOTIDE SEQUENCE</scope>
    <source>
        <strain evidence="9">CBS 626.80</strain>
    </source>
</reference>
<accession>A0AAN6NR67</accession>
<dbReference type="InterPro" id="IPR037519">
    <property type="entry name" value="LITAF_fam"/>
</dbReference>
<dbReference type="InterPro" id="IPR006629">
    <property type="entry name" value="LITAF"/>
</dbReference>
<evidence type="ECO:0000259" key="8">
    <source>
        <dbReference type="PROSITE" id="PS51837"/>
    </source>
</evidence>
<evidence type="ECO:0000256" key="6">
    <source>
        <dbReference type="SAM" id="MobiDB-lite"/>
    </source>
</evidence>
<feature type="domain" description="LITAF" evidence="8">
    <location>
        <begin position="72"/>
        <end position="154"/>
    </location>
</feature>
<dbReference type="PANTHER" id="PTHR23292:SF6">
    <property type="entry name" value="FI16602P1-RELATED"/>
    <property type="match status" value="1"/>
</dbReference>
<evidence type="ECO:0000256" key="7">
    <source>
        <dbReference type="SAM" id="Phobius"/>
    </source>
</evidence>
<keyword evidence="3" id="KW-0479">Metal-binding</keyword>
<comment type="caution">
    <text evidence="9">The sequence shown here is derived from an EMBL/GenBank/DDBJ whole genome shotgun (WGS) entry which is preliminary data.</text>
</comment>
<dbReference type="PROSITE" id="PS51837">
    <property type="entry name" value="LITAF"/>
    <property type="match status" value="1"/>
</dbReference>
<feature type="region of interest" description="Disordered" evidence="6">
    <location>
        <begin position="171"/>
        <end position="193"/>
    </location>
</feature>
<dbReference type="PANTHER" id="PTHR23292">
    <property type="entry name" value="LIPOPOLYSACCHARIDE-INDUCED TUMOR NECROSIS FACTOR-ALPHA FACTOR"/>
    <property type="match status" value="1"/>
</dbReference>
<sequence>MEQQEQQQKQQQQQPVQNQAMDQQQPQQAPLQQQQEQIPQQPPVQQKQEHEDVSQPPPAYQPPTKMEQPQLQPVLGVVPLTQLGDGPQWIDCPFCQRRTQTRVKKDGGGMQVLVGFLCCLVCVCLACVPCLAGWFEEWNYYCTGCGQRVACKKDSHLQVFGPTTIVPSNYASQGPHASEPGANGHERTQGQKP</sequence>
<dbReference type="Pfam" id="PF10601">
    <property type="entry name" value="zf-LITAF-like"/>
    <property type="match status" value="1"/>
</dbReference>
<dbReference type="GO" id="GO:0016020">
    <property type="term" value="C:membrane"/>
    <property type="evidence" value="ECO:0007669"/>
    <property type="project" value="UniProtKB-SubCell"/>
</dbReference>
<feature type="compositionally biased region" description="Basic and acidic residues" evidence="6">
    <location>
        <begin position="184"/>
        <end position="193"/>
    </location>
</feature>
<evidence type="ECO:0000313" key="10">
    <source>
        <dbReference type="Proteomes" id="UP001303222"/>
    </source>
</evidence>
<dbReference type="SMART" id="SM00714">
    <property type="entry name" value="LITAF"/>
    <property type="match status" value="1"/>
</dbReference>
<evidence type="ECO:0000256" key="5">
    <source>
        <dbReference type="ARBA" id="ARBA00023136"/>
    </source>
</evidence>
<keyword evidence="4" id="KW-0862">Zinc</keyword>
<keyword evidence="7" id="KW-1133">Transmembrane helix</keyword>
<gene>
    <name evidence="9" type="ORF">QBC32DRAFT_380356</name>
</gene>
<keyword evidence="5 7" id="KW-0472">Membrane</keyword>
<evidence type="ECO:0000256" key="1">
    <source>
        <dbReference type="ARBA" id="ARBA00004170"/>
    </source>
</evidence>
<evidence type="ECO:0000256" key="4">
    <source>
        <dbReference type="ARBA" id="ARBA00022833"/>
    </source>
</evidence>
<dbReference type="AlphaFoldDB" id="A0AAN6NR67"/>
<feature type="region of interest" description="Disordered" evidence="6">
    <location>
        <begin position="1"/>
        <end position="67"/>
    </location>
</feature>
<dbReference type="EMBL" id="MU859249">
    <property type="protein sequence ID" value="KAK3948713.1"/>
    <property type="molecule type" value="Genomic_DNA"/>
</dbReference>
<name>A0AAN6NR67_9PEZI</name>
<proteinExistence type="inferred from homology"/>
<dbReference type="Proteomes" id="UP001303222">
    <property type="component" value="Unassembled WGS sequence"/>
</dbReference>
<organism evidence="9 10">
    <name type="scientific">Pseudoneurospora amorphoporcata</name>
    <dbReference type="NCBI Taxonomy" id="241081"/>
    <lineage>
        <taxon>Eukaryota</taxon>
        <taxon>Fungi</taxon>
        <taxon>Dikarya</taxon>
        <taxon>Ascomycota</taxon>
        <taxon>Pezizomycotina</taxon>
        <taxon>Sordariomycetes</taxon>
        <taxon>Sordariomycetidae</taxon>
        <taxon>Sordariales</taxon>
        <taxon>Sordariaceae</taxon>
        <taxon>Pseudoneurospora</taxon>
    </lineage>
</organism>
<comment type="similarity">
    <text evidence="2">Belongs to the CDIP1/LITAF family.</text>
</comment>
<keyword evidence="10" id="KW-1185">Reference proteome</keyword>
<protein>
    <recommendedName>
        <fullName evidence="8">LITAF domain-containing protein</fullName>
    </recommendedName>
</protein>